<feature type="compositionally biased region" description="Polar residues" evidence="16">
    <location>
        <begin position="177"/>
        <end position="186"/>
    </location>
</feature>
<keyword evidence="5" id="KW-0963">Cytoplasm</keyword>
<feature type="compositionally biased region" description="Basic residues" evidence="16">
    <location>
        <begin position="1244"/>
        <end position="1259"/>
    </location>
</feature>
<feature type="compositionally biased region" description="Low complexity" evidence="16">
    <location>
        <begin position="2022"/>
        <end position="2043"/>
    </location>
</feature>
<feature type="compositionally biased region" description="Basic and acidic residues" evidence="16">
    <location>
        <begin position="883"/>
        <end position="893"/>
    </location>
</feature>
<evidence type="ECO:0000256" key="11">
    <source>
        <dbReference type="ARBA" id="ARBA00022777"/>
    </source>
</evidence>
<feature type="compositionally biased region" description="Low complexity" evidence="16">
    <location>
        <begin position="1108"/>
        <end position="1138"/>
    </location>
</feature>
<dbReference type="GO" id="GO:0015630">
    <property type="term" value="C:microtubule cytoskeleton"/>
    <property type="evidence" value="ECO:0007669"/>
    <property type="project" value="TreeGrafter"/>
</dbReference>
<feature type="compositionally biased region" description="Low complexity" evidence="16">
    <location>
        <begin position="1033"/>
        <end position="1049"/>
    </location>
</feature>
<feature type="region of interest" description="Disordered" evidence="16">
    <location>
        <begin position="995"/>
        <end position="1055"/>
    </location>
</feature>
<evidence type="ECO:0000256" key="12">
    <source>
        <dbReference type="ARBA" id="ARBA00022840"/>
    </source>
</evidence>
<feature type="region of interest" description="Disordered" evidence="16">
    <location>
        <begin position="1645"/>
        <end position="1852"/>
    </location>
</feature>
<evidence type="ECO:0000256" key="4">
    <source>
        <dbReference type="ARBA" id="ARBA00012513"/>
    </source>
</evidence>
<sequence>MQKLSARSAAARRLKVSANDREPASPTLSVCTLTAPVACGENQKEFAAPPPLLFRKLSNPDLSPAATAATKSKLHRQLSQDESWARRNSLAMTGKQLLPLSSSLHGGVSQLAWQGPSGGYGGPGATGGISAGQGDGNNLVRMRSQTLGQSAPSLTGLKELSLPRRGSFCRTSNRKSLIVTSSTSPTLPRPHSPLHGHTGTSPLDSPRNFSPNTAAHFSFVPARRTDGRRWSLASLPSSGYGTNTPSSTVSSSCSSQEKLHQLPFQPTPDELHFLTKHFSSESITDEEGRCSPAMRPRSRSLSPGRSPISFDHEIVMMNHVYKERFPKATAQMEERLAELLSSSAPDKVCPLADGVLSFVHHQLIELSRDCLEKSRGDQITSRYFYELQENLEKLLQDAHERSESVEVTFVTQLVRKLMIIIARPARLLECLEFDPEEFYHLLEAAEGHAKEGQGIKSDIPRYIISQLGLTRDPLEEMAQLSSYDSGNPETPETDDSVDGRGTTVPAAPPQPKTKAPREEDFENIKLISNGAYGAVFLVRHKETRQRFAMKKINKQNLILRNQIQQAFVERDILTFAENPFVVSMFCSFETRRHLCMVMEYVEGGDCATLLKHIGALPVDMAQMYFAETVLALEYLHNYGIVHRDLKPDNLLITSMGHIKLTDFGLSKIGLMSLTTNLYEGHIEKDTREFLDKQVCGTPEYIAPEVILRQGYGKPVDWWAMGVILYEFLVGCAPFFGDTPEELFGQVISDEIIWPEEDEALPQEAQDLITKLLRQNPLERLGTGSAFEVKQHPFFTELDWNSLLRQKAEFIPQLESEDDTSYFDTRSDRYHHLDSEEEDDTNDDEHVEIRQFSSCSPRFSKVYSSMERLSLHEEKRTPPPTKRSLSEEGGERIDSLSGLKSRDRSWLVGSPEILRKRLSVSESSHTESDSSPPLTVRRRCCSAIIEMPRFAISSEEEAGQGAAGSRKSPSLLGLSAVRGPRCDELPLAIPELPVERELKLDESPTTPSSTSSQLSRATLTPGSSGDVCDRGHRANSSNGAAAKAAADSDPPSTPRAISDLAARRARHRLLSGDADKHTAAPSSRPLNKVIKSASATTLSLMIPADHHGASPLASPMSPHSLSSNPSSRDSSPSRDLSPAVNNVKPAIVIHRAGKKYGFTLRAIRVYMGDSDIYTVHHMVWHVEDGGPAHDAGLREGDLITQVNGEPVHGLVHTEVVELILKSGGKVSICAVPFENTSIKVGPARKTTHKSKMARRNKKTKTKEGQDSKKRTSLFRKITKQASLLHTSRSLSSLNRSLSSGESGPGSPTHNMSPRSPTQGYRSTPDSAHSVGGNSSQSSSPSSSVPNSPASSGHIRPSSLHGLAPKLQRQYRSPRRKSAGNIPLSPLARTPSPTPQSSSPQRSPSPLSHALGQSAAGQSFPVKLHSSPPLVRQISRPKSAEPPRSPLLKRVQSAEKLASSLSNPPSSPSGVAAAAAAAVGSRKHSLDISHSEFKKEILQREPSLQSLQESASEVLLSSAGRGVETGSLQKHSSSNRKLGRQEGDGALGSVPGSLGLAPGKSKLKDKLSAIRQDRAERRESLQKQDAIHEVDSSEDETDEGSEDSQDGRRAATFTPPPLLRPTTVRTGPGGTLPSLCLSPCTPHATFTHAGPSQVGRPTPSHTLSSVTETKPGLGAPPLGVKDTRSAASAEDGARQERKVLGPSSATKPTQGPLLFPTPGSAFISVSKDTFLKPNPPPDSKSLMGKTAPSAPRPEDQTLDRPRSTGRSSTITTNTSDCRASTSTTDCRASTSTTDCRTSTSTTDCRASTSTTDCRTSTSTTDCRASTSTTDCRASTSTTDCRTSTSTTDCRTSTSTTDCRIADSQETPGASCSSPSIPKEKKEADNRRLCAVAAASLNASPCSSTSGSGFSFSSPVAAPESAVDKVVSQLTTVAKSVLGPVKLSTAAERSQKDQKPSRGGAPDVPPTAPLSFLSKQLPAPPSPHLSEPQNRPKSDQVASPITSAKPSTQTDSAERPAPGPAGRENASAQLTAAAAPPNNPIASAASEPQRKRPKPQTATAGNAANASSQQDKATSKKT</sequence>
<feature type="compositionally biased region" description="Low complexity" evidence="16">
    <location>
        <begin position="2053"/>
        <end position="2066"/>
    </location>
</feature>
<name>A0A484D112_PERFV</name>
<dbReference type="PANTHER" id="PTHR24356">
    <property type="entry name" value="SERINE/THREONINE-PROTEIN KINASE"/>
    <property type="match status" value="1"/>
</dbReference>
<dbReference type="PROSITE" id="PS50106">
    <property type="entry name" value="PDZ"/>
    <property type="match status" value="1"/>
</dbReference>
<keyword evidence="11" id="KW-0418">Kinase</keyword>
<dbReference type="GO" id="GO:0032502">
    <property type="term" value="P:developmental process"/>
    <property type="evidence" value="ECO:0007669"/>
    <property type="project" value="UniProtKB-ARBA"/>
</dbReference>
<dbReference type="InterPro" id="IPR015022">
    <property type="entry name" value="MAST_pre-PK_dom"/>
</dbReference>
<dbReference type="Gene3D" id="3.30.200.20">
    <property type="entry name" value="Phosphorylase Kinase, domain 1"/>
    <property type="match status" value="1"/>
</dbReference>
<keyword evidence="13" id="KW-0460">Magnesium</keyword>
<comment type="subcellular location">
    <subcellularLocation>
        <location evidence="2">Cytoplasm</location>
    </subcellularLocation>
</comment>
<feature type="region of interest" description="Disordered" evidence="16">
    <location>
        <begin position="867"/>
        <end position="893"/>
    </location>
</feature>
<dbReference type="InterPro" id="IPR008271">
    <property type="entry name" value="Ser/Thr_kinase_AS"/>
</dbReference>
<feature type="compositionally biased region" description="Polar residues" evidence="16">
    <location>
        <begin position="1984"/>
        <end position="2008"/>
    </location>
</feature>
<dbReference type="InterPro" id="IPR001478">
    <property type="entry name" value="PDZ"/>
</dbReference>
<dbReference type="SMART" id="SM00220">
    <property type="entry name" value="S_TKc"/>
    <property type="match status" value="1"/>
</dbReference>
<evidence type="ECO:0000259" key="19">
    <source>
        <dbReference type="PROSITE" id="PS51285"/>
    </source>
</evidence>
<feature type="domain" description="AGC-kinase C-terminal" evidence="19">
    <location>
        <begin position="795"/>
        <end position="863"/>
    </location>
</feature>
<dbReference type="GO" id="GO:0000287">
    <property type="term" value="F:magnesium ion binding"/>
    <property type="evidence" value="ECO:0007669"/>
    <property type="project" value="InterPro"/>
</dbReference>
<evidence type="ECO:0000256" key="6">
    <source>
        <dbReference type="ARBA" id="ARBA00022527"/>
    </source>
</evidence>
<keyword evidence="8" id="KW-0808">Transferase</keyword>
<feature type="region of interest" description="Disordered" evidence="16">
    <location>
        <begin position="177"/>
        <end position="212"/>
    </location>
</feature>
<dbReference type="PROSITE" id="PS00108">
    <property type="entry name" value="PROTEIN_KINASE_ST"/>
    <property type="match status" value="1"/>
</dbReference>
<comment type="catalytic activity">
    <reaction evidence="15">
        <text>L-seryl-[protein] + ATP = O-phospho-L-seryl-[protein] + ADP + H(+)</text>
        <dbReference type="Rhea" id="RHEA:17989"/>
        <dbReference type="Rhea" id="RHEA-COMP:9863"/>
        <dbReference type="Rhea" id="RHEA-COMP:11604"/>
        <dbReference type="ChEBI" id="CHEBI:15378"/>
        <dbReference type="ChEBI" id="CHEBI:29999"/>
        <dbReference type="ChEBI" id="CHEBI:30616"/>
        <dbReference type="ChEBI" id="CHEBI:83421"/>
        <dbReference type="ChEBI" id="CHEBI:456216"/>
        <dbReference type="EC" id="2.7.11.1"/>
    </reaction>
</comment>
<feature type="compositionally biased region" description="Low complexity" evidence="16">
    <location>
        <begin position="1387"/>
        <end position="1404"/>
    </location>
</feature>
<dbReference type="Pfam" id="PF00595">
    <property type="entry name" value="PDZ"/>
    <property type="match status" value="1"/>
</dbReference>
<evidence type="ECO:0000256" key="13">
    <source>
        <dbReference type="ARBA" id="ARBA00022842"/>
    </source>
</evidence>
<evidence type="ECO:0000259" key="18">
    <source>
        <dbReference type="PROSITE" id="PS50106"/>
    </source>
</evidence>
<evidence type="ECO:0000313" key="21">
    <source>
        <dbReference type="Proteomes" id="UP000295070"/>
    </source>
</evidence>
<dbReference type="PROSITE" id="PS50011">
    <property type="entry name" value="PROTEIN_KINASE_DOM"/>
    <property type="match status" value="1"/>
</dbReference>
<feature type="compositionally biased region" description="Basic and acidic residues" evidence="16">
    <location>
        <begin position="1750"/>
        <end position="1760"/>
    </location>
</feature>
<dbReference type="InterPro" id="IPR036034">
    <property type="entry name" value="PDZ_sf"/>
</dbReference>
<dbReference type="FunFam" id="1.20.1480.20:FF:000001">
    <property type="entry name" value="microtubule-associated serine/threonine-protein kinase 4 isoform X1"/>
    <property type="match status" value="1"/>
</dbReference>
<feature type="compositionally biased region" description="Basic and acidic residues" evidence="16">
    <location>
        <begin position="1560"/>
        <end position="1589"/>
    </location>
</feature>
<feature type="compositionally biased region" description="Polar residues" evidence="16">
    <location>
        <begin position="234"/>
        <end position="245"/>
    </location>
</feature>
<dbReference type="EMBL" id="SCKG01000009">
    <property type="protein sequence ID" value="TDH08968.1"/>
    <property type="molecule type" value="Genomic_DNA"/>
</dbReference>
<dbReference type="GO" id="GO:0007010">
    <property type="term" value="P:cytoskeleton organization"/>
    <property type="evidence" value="ECO:0007669"/>
    <property type="project" value="TreeGrafter"/>
</dbReference>
<dbReference type="Proteomes" id="UP000295070">
    <property type="component" value="Chromosome 9"/>
</dbReference>
<feature type="region of interest" description="Disordered" evidence="16">
    <location>
        <begin position="1105"/>
        <end position="1138"/>
    </location>
</feature>
<feature type="region of interest" description="Disordered" evidence="16">
    <location>
        <begin position="1"/>
        <end position="27"/>
    </location>
</feature>
<feature type="compositionally biased region" description="Low complexity" evidence="16">
    <location>
        <begin position="1784"/>
        <end position="1852"/>
    </location>
</feature>
<feature type="compositionally biased region" description="Low complexity" evidence="16">
    <location>
        <begin position="1281"/>
        <end position="1306"/>
    </location>
</feature>
<dbReference type="CDD" id="cd05609">
    <property type="entry name" value="STKc_MAST"/>
    <property type="match status" value="1"/>
</dbReference>
<comment type="cofactor">
    <cofactor evidence="1">
        <name>Mg(2+)</name>
        <dbReference type="ChEBI" id="CHEBI:18420"/>
    </cofactor>
</comment>
<feature type="compositionally biased region" description="Polar residues" evidence="16">
    <location>
        <begin position="198"/>
        <end position="212"/>
    </location>
</feature>
<feature type="compositionally biased region" description="Acidic residues" evidence="16">
    <location>
        <begin position="1590"/>
        <end position="1602"/>
    </location>
</feature>
<dbReference type="Gene3D" id="1.10.510.10">
    <property type="entry name" value="Transferase(Phosphotransferase) domain 1"/>
    <property type="match status" value="1"/>
</dbReference>
<feature type="compositionally biased region" description="Low complexity" evidence="16">
    <location>
        <begin position="1457"/>
        <end position="1473"/>
    </location>
</feature>
<evidence type="ECO:0000256" key="16">
    <source>
        <dbReference type="SAM" id="MobiDB-lite"/>
    </source>
</evidence>
<dbReference type="CDD" id="cd23074">
    <property type="entry name" value="PDZ_MAST2"/>
    <property type="match status" value="1"/>
</dbReference>
<keyword evidence="7" id="KW-0597">Phosphoprotein</keyword>
<dbReference type="GO" id="GO:0035556">
    <property type="term" value="P:intracellular signal transduction"/>
    <property type="evidence" value="ECO:0007669"/>
    <property type="project" value="TreeGrafter"/>
</dbReference>
<feature type="region of interest" description="Disordered" evidence="16">
    <location>
        <begin position="1520"/>
        <end position="1628"/>
    </location>
</feature>
<feature type="compositionally biased region" description="Polar residues" evidence="16">
    <location>
        <begin position="1307"/>
        <end position="1324"/>
    </location>
</feature>
<feature type="domain" description="Protein kinase" evidence="17">
    <location>
        <begin position="521"/>
        <end position="794"/>
    </location>
</feature>
<dbReference type="Pfam" id="PF08926">
    <property type="entry name" value="DUF1908"/>
    <property type="match status" value="1"/>
</dbReference>
<dbReference type="InterPro" id="IPR000961">
    <property type="entry name" value="AGC-kinase_C"/>
</dbReference>
<feature type="region of interest" description="Disordered" evidence="16">
    <location>
        <begin position="1240"/>
        <end position="1473"/>
    </location>
</feature>
<reference evidence="20 21" key="1">
    <citation type="submission" date="2019-01" db="EMBL/GenBank/DDBJ databases">
        <title>A chromosome-scale genome assembly of the yellow perch, Perca flavescens.</title>
        <authorList>
            <person name="Feron R."/>
            <person name="Morvezen R."/>
            <person name="Bestin A."/>
            <person name="Haffray P."/>
            <person name="Klopp C."/>
            <person name="Zahm M."/>
            <person name="Cabau C."/>
            <person name="Roques C."/>
            <person name="Donnadieu C."/>
            <person name="Bouchez O."/>
            <person name="Christie M."/>
            <person name="Larson W."/>
            <person name="Guiguen Y."/>
        </authorList>
    </citation>
    <scope>NUCLEOTIDE SEQUENCE [LARGE SCALE GENOMIC DNA]</scope>
    <source>
        <strain evidence="20">YP-PL-M2</strain>
        <tissue evidence="20">Blood</tissue>
    </source>
</reference>
<keyword evidence="21" id="KW-1185">Reference proteome</keyword>
<dbReference type="InterPro" id="IPR037711">
    <property type="entry name" value="MAST"/>
</dbReference>
<dbReference type="FunFam" id="1.10.510.10:FF:000012">
    <property type="entry name" value="microtubule-associated serine/threonine-protein kinase 2 isoform X1"/>
    <property type="match status" value="1"/>
</dbReference>
<feature type="compositionally biased region" description="Polar residues" evidence="16">
    <location>
        <begin position="481"/>
        <end position="490"/>
    </location>
</feature>
<dbReference type="FunFam" id="2.30.42.10:FF:000008">
    <property type="entry name" value="microtubule-associated serine/threonine-protein kinase 4 isoform X2"/>
    <property type="match status" value="1"/>
</dbReference>
<keyword evidence="12" id="KW-0067">ATP-binding</keyword>
<dbReference type="GO" id="GO:0005524">
    <property type="term" value="F:ATP binding"/>
    <property type="evidence" value="ECO:0007669"/>
    <property type="project" value="UniProtKB-KW"/>
</dbReference>
<gene>
    <name evidence="20" type="ORF">EPR50_G00103110</name>
</gene>
<proteinExistence type="inferred from homology"/>
<dbReference type="GO" id="GO:0005737">
    <property type="term" value="C:cytoplasm"/>
    <property type="evidence" value="ECO:0007669"/>
    <property type="project" value="UniProtKB-SubCell"/>
</dbReference>
<feature type="compositionally biased region" description="Low complexity" evidence="16">
    <location>
        <begin position="246"/>
        <end position="255"/>
    </location>
</feature>
<accession>A0A484D112</accession>
<feature type="compositionally biased region" description="Low complexity" evidence="16">
    <location>
        <begin position="1002"/>
        <end position="1011"/>
    </location>
</feature>
<feature type="region of interest" description="Disordered" evidence="16">
    <location>
        <begin position="1941"/>
        <end position="2075"/>
    </location>
</feature>
<evidence type="ECO:0000256" key="14">
    <source>
        <dbReference type="ARBA" id="ARBA00047899"/>
    </source>
</evidence>
<feature type="compositionally biased region" description="Polar residues" evidence="16">
    <location>
        <begin position="1762"/>
        <end position="1783"/>
    </location>
</feature>
<dbReference type="GO" id="GO:0004674">
    <property type="term" value="F:protein serine/threonine kinase activity"/>
    <property type="evidence" value="ECO:0007669"/>
    <property type="project" value="UniProtKB-KW"/>
</dbReference>
<evidence type="ECO:0000256" key="3">
    <source>
        <dbReference type="ARBA" id="ARBA00009903"/>
    </source>
</evidence>
<dbReference type="SUPFAM" id="SSF50156">
    <property type="entry name" value="PDZ domain-like"/>
    <property type="match status" value="1"/>
</dbReference>
<dbReference type="SUPFAM" id="SSF56112">
    <property type="entry name" value="Protein kinase-like (PK-like)"/>
    <property type="match status" value="1"/>
</dbReference>
<evidence type="ECO:0000259" key="17">
    <source>
        <dbReference type="PROSITE" id="PS50011"/>
    </source>
</evidence>
<evidence type="ECO:0000256" key="8">
    <source>
        <dbReference type="ARBA" id="ARBA00022679"/>
    </source>
</evidence>
<evidence type="ECO:0000256" key="5">
    <source>
        <dbReference type="ARBA" id="ARBA00022490"/>
    </source>
</evidence>
<dbReference type="Pfam" id="PF00069">
    <property type="entry name" value="Pkinase"/>
    <property type="match status" value="1"/>
</dbReference>
<feature type="region of interest" description="Disordered" evidence="16">
    <location>
        <begin position="481"/>
        <end position="519"/>
    </location>
</feature>
<dbReference type="Gene3D" id="2.30.42.10">
    <property type="match status" value="1"/>
</dbReference>
<dbReference type="EC" id="2.7.11.1" evidence="4"/>
<keyword evidence="10" id="KW-0547">Nucleotide-binding</keyword>
<evidence type="ECO:0000256" key="1">
    <source>
        <dbReference type="ARBA" id="ARBA00001946"/>
    </source>
</evidence>
<dbReference type="PROSITE" id="PS51285">
    <property type="entry name" value="AGC_KINASE_CTER"/>
    <property type="match status" value="1"/>
</dbReference>
<dbReference type="InterPro" id="IPR050236">
    <property type="entry name" value="Ser_Thr_kinase_AGC"/>
</dbReference>
<keyword evidence="9" id="KW-0479">Metal-binding</keyword>
<evidence type="ECO:0000256" key="2">
    <source>
        <dbReference type="ARBA" id="ARBA00004496"/>
    </source>
</evidence>
<organism evidence="20 21">
    <name type="scientific">Perca flavescens</name>
    <name type="common">American yellow perch</name>
    <name type="synonym">Morone flavescens</name>
    <dbReference type="NCBI Taxonomy" id="8167"/>
    <lineage>
        <taxon>Eukaryota</taxon>
        <taxon>Metazoa</taxon>
        <taxon>Chordata</taxon>
        <taxon>Craniata</taxon>
        <taxon>Vertebrata</taxon>
        <taxon>Euteleostomi</taxon>
        <taxon>Actinopterygii</taxon>
        <taxon>Neopterygii</taxon>
        <taxon>Teleostei</taxon>
        <taxon>Neoteleostei</taxon>
        <taxon>Acanthomorphata</taxon>
        <taxon>Eupercaria</taxon>
        <taxon>Perciformes</taxon>
        <taxon>Percoidei</taxon>
        <taxon>Percidae</taxon>
        <taxon>Percinae</taxon>
        <taxon>Perca</taxon>
    </lineage>
</organism>
<dbReference type="PANTHER" id="PTHR24356:SF136">
    <property type="entry name" value="MICROTUBULE-ASSOCIATED SERINE_THREONINE-PROTEIN KINASE 2"/>
    <property type="match status" value="1"/>
</dbReference>
<dbReference type="Gene3D" id="1.20.1480.20">
    <property type="entry name" value="MAST3 pre-PK domain-like"/>
    <property type="match status" value="1"/>
</dbReference>
<evidence type="ECO:0000256" key="15">
    <source>
        <dbReference type="ARBA" id="ARBA00048679"/>
    </source>
</evidence>
<dbReference type="SMART" id="SM00228">
    <property type="entry name" value="PDZ"/>
    <property type="match status" value="1"/>
</dbReference>
<feature type="compositionally biased region" description="Polar residues" evidence="16">
    <location>
        <begin position="1012"/>
        <end position="1022"/>
    </location>
</feature>
<feature type="region of interest" description="Disordered" evidence="16">
    <location>
        <begin position="233"/>
        <end position="259"/>
    </location>
</feature>
<dbReference type="FunFam" id="3.30.200.20:FF:001045">
    <property type="entry name" value="Microtubule-associated serine/threonine kinase 1a"/>
    <property type="match status" value="1"/>
</dbReference>
<dbReference type="InterPro" id="IPR011009">
    <property type="entry name" value="Kinase-like_dom_sf"/>
</dbReference>
<dbReference type="InterPro" id="IPR023142">
    <property type="entry name" value="MAST_pre-PK_dom_sf"/>
</dbReference>
<evidence type="ECO:0000256" key="7">
    <source>
        <dbReference type="ARBA" id="ARBA00022553"/>
    </source>
</evidence>
<dbReference type="STRING" id="8167.A0A484D112"/>
<feature type="domain" description="PDZ" evidence="18">
    <location>
        <begin position="1145"/>
        <end position="1233"/>
    </location>
</feature>
<dbReference type="InterPro" id="IPR000719">
    <property type="entry name" value="Prot_kinase_dom"/>
</dbReference>
<feature type="compositionally biased region" description="Polar residues" evidence="16">
    <location>
        <begin position="1657"/>
        <end position="1666"/>
    </location>
</feature>
<evidence type="ECO:0000313" key="20">
    <source>
        <dbReference type="EMBL" id="TDH08968.1"/>
    </source>
</evidence>
<feature type="compositionally biased region" description="Low complexity" evidence="16">
    <location>
        <begin position="1325"/>
        <end position="1352"/>
    </location>
</feature>
<comment type="caution">
    <text evidence="20">The sequence shown here is derived from an EMBL/GenBank/DDBJ whole genome shotgun (WGS) entry which is preliminary data.</text>
</comment>
<protein>
    <recommendedName>
        <fullName evidence="4">non-specific serine/threonine protein kinase</fullName>
        <ecNumber evidence="4">2.7.11.1</ecNumber>
    </recommendedName>
</protein>
<evidence type="ECO:0000256" key="10">
    <source>
        <dbReference type="ARBA" id="ARBA00022741"/>
    </source>
</evidence>
<comment type="catalytic activity">
    <reaction evidence="14">
        <text>L-threonyl-[protein] + ATP = O-phospho-L-threonyl-[protein] + ADP + H(+)</text>
        <dbReference type="Rhea" id="RHEA:46608"/>
        <dbReference type="Rhea" id="RHEA-COMP:11060"/>
        <dbReference type="Rhea" id="RHEA-COMP:11605"/>
        <dbReference type="ChEBI" id="CHEBI:15378"/>
        <dbReference type="ChEBI" id="CHEBI:30013"/>
        <dbReference type="ChEBI" id="CHEBI:30616"/>
        <dbReference type="ChEBI" id="CHEBI:61977"/>
        <dbReference type="ChEBI" id="CHEBI:456216"/>
        <dbReference type="EC" id="2.7.11.1"/>
    </reaction>
</comment>
<evidence type="ECO:0000256" key="9">
    <source>
        <dbReference type="ARBA" id="ARBA00022723"/>
    </source>
</evidence>
<comment type="similarity">
    <text evidence="3">Belongs to the protein kinase superfamily. AGC Ser/Thr protein kinase family.</text>
</comment>
<dbReference type="SUPFAM" id="SSF140482">
    <property type="entry name" value="MAST3 pre-PK domain-like"/>
    <property type="match status" value="1"/>
</dbReference>
<keyword evidence="6" id="KW-0723">Serine/threonine-protein kinase</keyword>
<feature type="region of interest" description="Disordered" evidence="16">
    <location>
        <begin position="280"/>
        <end position="306"/>
    </location>
</feature>